<dbReference type="Pfam" id="PF07833">
    <property type="entry name" value="Cu_amine_oxidN1"/>
    <property type="match status" value="1"/>
</dbReference>
<dbReference type="InterPro" id="IPR012854">
    <property type="entry name" value="Cu_amine_oxidase-like_N"/>
</dbReference>
<evidence type="ECO:0000313" key="3">
    <source>
        <dbReference type="Proteomes" id="UP000003900"/>
    </source>
</evidence>
<organism evidence="2 3">
    <name type="scientific">Paenibacillus dendritiformis C454</name>
    <dbReference type="NCBI Taxonomy" id="1131935"/>
    <lineage>
        <taxon>Bacteria</taxon>
        <taxon>Bacillati</taxon>
        <taxon>Bacillota</taxon>
        <taxon>Bacilli</taxon>
        <taxon>Bacillales</taxon>
        <taxon>Paenibacillaceae</taxon>
        <taxon>Paenibacillus</taxon>
    </lineage>
</organism>
<evidence type="ECO:0000313" key="2">
    <source>
        <dbReference type="EMBL" id="EHQ59127.1"/>
    </source>
</evidence>
<feature type="domain" description="Copper amine oxidase-like N-terminal" evidence="1">
    <location>
        <begin position="38"/>
        <end position="85"/>
    </location>
</feature>
<dbReference type="STRING" id="1131935.PDENDC454_27078"/>
<accession>H3SPA5</accession>
<proteinExistence type="predicted"/>
<dbReference type="EMBL" id="AHKH01000179">
    <property type="protein sequence ID" value="EHQ59127.1"/>
    <property type="molecule type" value="Genomic_DNA"/>
</dbReference>
<keyword evidence="3" id="KW-1185">Reference proteome</keyword>
<dbReference type="AlphaFoldDB" id="H3SPA5"/>
<reference evidence="2 3" key="1">
    <citation type="journal article" date="2012" name="J. Bacteriol.">
        <title>Genome Sequence of the Pattern-Forming Social Bacterium Paenibacillus dendritiformis C454 Chiral Morphotype.</title>
        <authorList>
            <person name="Sirota-Madi A."/>
            <person name="Olender T."/>
            <person name="Helman Y."/>
            <person name="Brainis I."/>
            <person name="Finkelshtein A."/>
            <person name="Roth D."/>
            <person name="Hagai E."/>
            <person name="Leshkowitz D."/>
            <person name="Brodsky L."/>
            <person name="Galatenko V."/>
            <person name="Nikolaev V."/>
            <person name="Gutnick D.L."/>
            <person name="Lancet D."/>
            <person name="Ben-Jacob E."/>
        </authorList>
    </citation>
    <scope>NUCLEOTIDE SEQUENCE [LARGE SCALE GENOMIC DNA]</scope>
    <source>
        <strain evidence="2 3">C454</strain>
    </source>
</reference>
<name>H3SPA5_9BACL</name>
<sequence>MYDYHFPCFKFGSVVKAEVQKGQKISDNVLKSDVTIKVNNNVVEADEESSLLHYKGRTYLPLRAVAQAMGGWVSYDPRTKRIDIDHQPMKTMKSSKNARTRKGNFTLSLYSSKTVYKAGEPIDIWSTLQYEGDDRIEIIHPNRMILYSIRDEAGQATEDMTQVARKQTVFEPGDMVLDALNSFHLVTYNFLYNRDTAPEAVVNDPFSDNVRRAFLPAGKYRILAYTSSLEEEGAGEKLDELRVELEIEVQE</sequence>
<evidence type="ECO:0000259" key="1">
    <source>
        <dbReference type="Pfam" id="PF07833"/>
    </source>
</evidence>
<comment type="caution">
    <text evidence="2">The sequence shown here is derived from an EMBL/GenBank/DDBJ whole genome shotgun (WGS) entry which is preliminary data.</text>
</comment>
<dbReference type="PATRIC" id="fig|1131935.3.peg.5601"/>
<dbReference type="Proteomes" id="UP000003900">
    <property type="component" value="Unassembled WGS sequence"/>
</dbReference>
<gene>
    <name evidence="2" type="ORF">PDENDC454_27078</name>
</gene>
<protein>
    <recommendedName>
        <fullName evidence="1">Copper amine oxidase-like N-terminal domain-containing protein</fullName>
    </recommendedName>
</protein>